<dbReference type="Pfam" id="PF12502">
    <property type="entry name" value="DUF3710"/>
    <property type="match status" value="1"/>
</dbReference>
<proteinExistence type="predicted"/>
<evidence type="ECO:0008006" key="4">
    <source>
        <dbReference type="Google" id="ProtNLM"/>
    </source>
</evidence>
<evidence type="ECO:0000313" key="3">
    <source>
        <dbReference type="Proteomes" id="UP000541033"/>
    </source>
</evidence>
<gene>
    <name evidence="2" type="ORF">FHX76_000533</name>
</gene>
<name>A0A7X5QZ38_9MICO</name>
<evidence type="ECO:0000313" key="2">
    <source>
        <dbReference type="EMBL" id="NIH52665.1"/>
    </source>
</evidence>
<dbReference type="InterPro" id="IPR022183">
    <property type="entry name" value="DUF3710"/>
</dbReference>
<keyword evidence="3" id="KW-1185">Reference proteome</keyword>
<feature type="region of interest" description="Disordered" evidence="1">
    <location>
        <begin position="1"/>
        <end position="64"/>
    </location>
</feature>
<comment type="caution">
    <text evidence="2">The sequence shown here is derived from an EMBL/GenBank/DDBJ whole genome shotgun (WGS) entry which is preliminary data.</text>
</comment>
<evidence type="ECO:0000256" key="1">
    <source>
        <dbReference type="SAM" id="MobiDB-lite"/>
    </source>
</evidence>
<reference evidence="2 3" key="1">
    <citation type="submission" date="2020-02" db="EMBL/GenBank/DDBJ databases">
        <title>Sequencing the genomes of 1000 actinobacteria strains.</title>
        <authorList>
            <person name="Klenk H.-P."/>
        </authorList>
    </citation>
    <scope>NUCLEOTIDE SEQUENCE [LARGE SCALE GENOMIC DNA]</scope>
    <source>
        <strain evidence="2 3">DSM 27960</strain>
    </source>
</reference>
<feature type="compositionally biased region" description="Acidic residues" evidence="1">
    <location>
        <begin position="16"/>
        <end position="29"/>
    </location>
</feature>
<dbReference type="Proteomes" id="UP000541033">
    <property type="component" value="Unassembled WGS sequence"/>
</dbReference>
<accession>A0A7X5QZ38</accession>
<dbReference type="EMBL" id="JAAMOX010000001">
    <property type="protein sequence ID" value="NIH52665.1"/>
    <property type="molecule type" value="Genomic_DNA"/>
</dbReference>
<protein>
    <recommendedName>
        <fullName evidence="4">DUF3710 domain-containing protein</fullName>
    </recommendedName>
</protein>
<dbReference type="RefSeq" id="WP_167147543.1">
    <property type="nucleotide sequence ID" value="NZ_JAAMOX010000001.1"/>
</dbReference>
<dbReference type="AlphaFoldDB" id="A0A7X5QZ38"/>
<sequence length="237" mass="25542">MSDAGKKSNKNAAEVESVEIDVTEADEATSDAVEQVELAADENIVDESKSAPDDREENGPFDVTEASTVRPYVDLGAIKVLPREGMQMRLDVEEATQRIIAVSLDYADSSLQVQAFSAPRSTGMWHEVRGQLEGQLDAQKAKYVSAEGPFGPELQAKLPAEGGKTNSVRFIGVDGPRWFLRGVISGKAASDEATAEQIHELFRSMVVVRGDQALPPRDLLPLRLPAAAVAVGEPEQI</sequence>
<organism evidence="2 3">
    <name type="scientific">Lysinibacter cavernae</name>
    <dbReference type="NCBI Taxonomy" id="1640652"/>
    <lineage>
        <taxon>Bacteria</taxon>
        <taxon>Bacillati</taxon>
        <taxon>Actinomycetota</taxon>
        <taxon>Actinomycetes</taxon>
        <taxon>Micrococcales</taxon>
        <taxon>Microbacteriaceae</taxon>
        <taxon>Lysinibacter</taxon>
    </lineage>
</organism>